<feature type="transmembrane region" description="Helical" evidence="2">
    <location>
        <begin position="109"/>
        <end position="137"/>
    </location>
</feature>
<gene>
    <name evidence="3" type="ORF">KTT_21490</name>
</gene>
<protein>
    <recommendedName>
        <fullName evidence="5">DUF4190 domain-containing protein</fullName>
    </recommendedName>
</protein>
<keyword evidence="2" id="KW-0812">Transmembrane</keyword>
<feature type="compositionally biased region" description="Low complexity" evidence="1">
    <location>
        <begin position="39"/>
        <end position="52"/>
    </location>
</feature>
<dbReference type="AlphaFoldDB" id="A0A401ZZK1"/>
<feature type="transmembrane region" description="Helical" evidence="2">
    <location>
        <begin position="64"/>
        <end position="97"/>
    </location>
</feature>
<proteinExistence type="predicted"/>
<feature type="region of interest" description="Disordered" evidence="1">
    <location>
        <begin position="1"/>
        <end position="56"/>
    </location>
</feature>
<evidence type="ECO:0000256" key="2">
    <source>
        <dbReference type="SAM" id="Phobius"/>
    </source>
</evidence>
<evidence type="ECO:0008006" key="5">
    <source>
        <dbReference type="Google" id="ProtNLM"/>
    </source>
</evidence>
<evidence type="ECO:0000313" key="4">
    <source>
        <dbReference type="Proteomes" id="UP000287352"/>
    </source>
</evidence>
<sequence>MSNQPPYYPEQPSQQPGYGSGPGYPPPATQYTPNPYPNPNQYQDPNQYQNYAGPQAPDPGSGQALAGLILGIVCIVLCWIPVINLIIGVLGLIFSIIGRKSVQRHTIAIVGIVLSIIGLVFSICDTGLIITGILAALSNSANTTNY</sequence>
<feature type="compositionally biased region" description="Pro residues" evidence="1">
    <location>
        <begin position="23"/>
        <end position="38"/>
    </location>
</feature>
<accession>A0A401ZZK1</accession>
<dbReference type="EMBL" id="BIFR01000001">
    <property type="protein sequence ID" value="GCE12290.1"/>
    <property type="molecule type" value="Genomic_DNA"/>
</dbReference>
<dbReference type="RefSeq" id="WP_126579926.1">
    <property type="nucleotide sequence ID" value="NZ_BIFR01000001.1"/>
</dbReference>
<evidence type="ECO:0000313" key="3">
    <source>
        <dbReference type="EMBL" id="GCE12290.1"/>
    </source>
</evidence>
<keyword evidence="2" id="KW-1133">Transmembrane helix</keyword>
<reference evidence="4" key="1">
    <citation type="submission" date="2018-12" db="EMBL/GenBank/DDBJ databases">
        <title>Tengunoibacter tsumagoiensis gen. nov., sp. nov., Dictyobacter kobayashii sp. nov., D. alpinus sp. nov., and D. joshuensis sp. nov. and description of Dictyobacteraceae fam. nov. within the order Ktedonobacterales isolated from Tengu-no-mugimeshi.</title>
        <authorList>
            <person name="Wang C.M."/>
            <person name="Zheng Y."/>
            <person name="Sakai Y."/>
            <person name="Toyoda A."/>
            <person name="Minakuchi Y."/>
            <person name="Abe K."/>
            <person name="Yokota A."/>
            <person name="Yabe S."/>
        </authorList>
    </citation>
    <scope>NUCLEOTIDE SEQUENCE [LARGE SCALE GENOMIC DNA]</scope>
    <source>
        <strain evidence="4">Uno3</strain>
    </source>
</reference>
<dbReference type="Proteomes" id="UP000287352">
    <property type="component" value="Unassembled WGS sequence"/>
</dbReference>
<keyword evidence="2" id="KW-0472">Membrane</keyword>
<evidence type="ECO:0000256" key="1">
    <source>
        <dbReference type="SAM" id="MobiDB-lite"/>
    </source>
</evidence>
<name>A0A401ZZK1_9CHLR</name>
<keyword evidence="4" id="KW-1185">Reference proteome</keyword>
<comment type="caution">
    <text evidence="3">The sequence shown here is derived from an EMBL/GenBank/DDBJ whole genome shotgun (WGS) entry which is preliminary data.</text>
</comment>
<organism evidence="3 4">
    <name type="scientific">Tengunoibacter tsumagoiensis</name>
    <dbReference type="NCBI Taxonomy" id="2014871"/>
    <lineage>
        <taxon>Bacteria</taxon>
        <taxon>Bacillati</taxon>
        <taxon>Chloroflexota</taxon>
        <taxon>Ktedonobacteria</taxon>
        <taxon>Ktedonobacterales</taxon>
        <taxon>Dictyobacteraceae</taxon>
        <taxon>Tengunoibacter</taxon>
    </lineage>
</organism>